<accession>A0A255XYK1</accession>
<evidence type="ECO:0000313" key="5">
    <source>
        <dbReference type="Proteomes" id="UP000216361"/>
    </source>
</evidence>
<feature type="signal peptide" evidence="3">
    <location>
        <begin position="1"/>
        <end position="23"/>
    </location>
</feature>
<dbReference type="GO" id="GO:0042597">
    <property type="term" value="C:periplasmic space"/>
    <property type="evidence" value="ECO:0007669"/>
    <property type="project" value="UniProtKB-SubCell"/>
</dbReference>
<dbReference type="RefSeq" id="WP_094406765.1">
    <property type="nucleotide sequence ID" value="NZ_BMJZ01000015.1"/>
</dbReference>
<dbReference type="AlphaFoldDB" id="A0A255XYK1"/>
<keyword evidence="3" id="KW-0732">Signal</keyword>
<evidence type="ECO:0000313" key="4">
    <source>
        <dbReference type="EMBL" id="OYQ21961.1"/>
    </source>
</evidence>
<comment type="similarity">
    <text evidence="2">Belongs to the bacterial solute-binding protein 1 family.</text>
</comment>
<evidence type="ECO:0000256" key="3">
    <source>
        <dbReference type="SAM" id="SignalP"/>
    </source>
</evidence>
<comment type="subcellular location">
    <subcellularLocation>
        <location evidence="1">Periplasm</location>
    </subcellularLocation>
</comment>
<proteinExistence type="inferred from homology"/>
<organism evidence="4 5">
    <name type="scientific">Elstera cyanobacteriorum</name>
    <dbReference type="NCBI Taxonomy" id="2022747"/>
    <lineage>
        <taxon>Bacteria</taxon>
        <taxon>Pseudomonadati</taxon>
        <taxon>Pseudomonadota</taxon>
        <taxon>Alphaproteobacteria</taxon>
        <taxon>Rhodospirillales</taxon>
        <taxon>Rhodospirillaceae</taxon>
        <taxon>Elstera</taxon>
    </lineage>
</organism>
<dbReference type="InterPro" id="IPR050490">
    <property type="entry name" value="Bact_solute-bd_prot1"/>
</dbReference>
<dbReference type="Proteomes" id="UP000216361">
    <property type="component" value="Unassembled WGS sequence"/>
</dbReference>
<evidence type="ECO:0000256" key="2">
    <source>
        <dbReference type="ARBA" id="ARBA00008520"/>
    </source>
</evidence>
<comment type="caution">
    <text evidence="4">The sequence shown here is derived from an EMBL/GenBank/DDBJ whole genome shotgun (WGS) entry which is preliminary data.</text>
</comment>
<feature type="chain" id="PRO_5012784497" evidence="3">
    <location>
        <begin position="24"/>
        <end position="409"/>
    </location>
</feature>
<evidence type="ECO:0000256" key="1">
    <source>
        <dbReference type="ARBA" id="ARBA00004418"/>
    </source>
</evidence>
<keyword evidence="5" id="KW-1185">Reference proteome</keyword>
<dbReference type="SUPFAM" id="SSF53850">
    <property type="entry name" value="Periplasmic binding protein-like II"/>
    <property type="match status" value="1"/>
</dbReference>
<dbReference type="InterPro" id="IPR006059">
    <property type="entry name" value="SBP"/>
</dbReference>
<reference evidence="4 5" key="1">
    <citation type="submission" date="2017-07" db="EMBL/GenBank/DDBJ databases">
        <title>Elstera cyanobacteriorum sp. nov., a novel bacterium isolated from cyanobacterial aggregates in a eutrophic lake.</title>
        <authorList>
            <person name="Cai H."/>
        </authorList>
    </citation>
    <scope>NUCLEOTIDE SEQUENCE [LARGE SCALE GENOMIC DNA]</scope>
    <source>
        <strain evidence="4 5">TH019</strain>
    </source>
</reference>
<sequence length="409" mass="46602">MSKFLRFATTAFFAVSLSTTALAGTLVINSDQSDPAPRKGMEALIEKFKKENPDIDVKLNVFDKESYKTSIRTWLSGESPDVVYWYAGERMKFFVDRKLFEDVSDVWAANKGAEAMPSTVGSVTVDGKQYGVPYTYYNWGIYYRKDLFEKAGIQQPPKTWAEFLDACAKLKASGVAPIVIGSKALWPTAGWFDYLNLRVNGMDYHMKLMAGQVPYTDKGVKDVFDKWAELIRPGYFIENHASYTWQESQPLFYQGKGAMYLIGNFITPEFPADVRDKMDFFQFPKIADQPMYEDAPTDTVHIPARAKNKVDAKKFLAFYMRPDVQTELNSVLRQIPTNKDAKPSDDRFLQAGYKMLSAAAGTAQFYDRDTDPSLAQEGMKAFQEFMIIPDRGDEILTRLEARRKQVFKQ</sequence>
<dbReference type="Gene3D" id="3.40.190.10">
    <property type="entry name" value="Periplasmic binding protein-like II"/>
    <property type="match status" value="2"/>
</dbReference>
<dbReference type="OrthoDB" id="2509690at2"/>
<dbReference type="Pfam" id="PF01547">
    <property type="entry name" value="SBP_bac_1"/>
    <property type="match status" value="1"/>
</dbReference>
<dbReference type="EMBL" id="NOXS01000018">
    <property type="protein sequence ID" value="OYQ21961.1"/>
    <property type="molecule type" value="Genomic_DNA"/>
</dbReference>
<dbReference type="PANTHER" id="PTHR43649">
    <property type="entry name" value="ARABINOSE-BINDING PROTEIN-RELATED"/>
    <property type="match status" value="1"/>
</dbReference>
<protein>
    <submittedName>
        <fullName evidence="4">Sugar ABC transporter substrate-binding protein</fullName>
    </submittedName>
</protein>
<gene>
    <name evidence="4" type="ORF">CHR90_00845</name>
</gene>
<name>A0A255XYK1_9PROT</name>
<dbReference type="PANTHER" id="PTHR43649:SF14">
    <property type="entry name" value="BLR3389 PROTEIN"/>
    <property type="match status" value="1"/>
</dbReference>